<dbReference type="SMART" id="SM00507">
    <property type="entry name" value="HNHc"/>
    <property type="match status" value="1"/>
</dbReference>
<evidence type="ECO:0000313" key="4">
    <source>
        <dbReference type="EMBL" id="MBM7798279.1"/>
    </source>
</evidence>
<evidence type="ECO:0000256" key="1">
    <source>
        <dbReference type="ARBA" id="ARBA00023450"/>
    </source>
</evidence>
<feature type="region of interest" description="Disordered" evidence="2">
    <location>
        <begin position="1"/>
        <end position="20"/>
    </location>
</feature>
<dbReference type="InterPro" id="IPR003615">
    <property type="entry name" value="HNH_nuc"/>
</dbReference>
<dbReference type="InterPro" id="IPR003870">
    <property type="entry name" value="DUF222"/>
</dbReference>
<keyword evidence="5" id="KW-1185">Reference proteome</keyword>
<name>A0ABS2RGZ3_9ACTN</name>
<proteinExistence type="inferred from homology"/>
<dbReference type="CDD" id="cd00085">
    <property type="entry name" value="HNHc"/>
    <property type="match status" value="1"/>
</dbReference>
<dbReference type="InterPro" id="IPR002711">
    <property type="entry name" value="HNH"/>
</dbReference>
<dbReference type="Pfam" id="PF01844">
    <property type="entry name" value="HNH"/>
    <property type="match status" value="1"/>
</dbReference>
<reference evidence="4 5" key="1">
    <citation type="submission" date="2021-01" db="EMBL/GenBank/DDBJ databases">
        <title>Sequencing the genomes of 1000 actinobacteria strains.</title>
        <authorList>
            <person name="Klenk H.-P."/>
        </authorList>
    </citation>
    <scope>NUCLEOTIDE SEQUENCE [LARGE SCALE GENOMIC DNA]</scope>
    <source>
        <strain evidence="4 5">DSM 18662</strain>
    </source>
</reference>
<dbReference type="RefSeq" id="WP_204916843.1">
    <property type="nucleotide sequence ID" value="NZ_BAAAQP010000011.1"/>
</dbReference>
<accession>A0ABS2RGZ3</accession>
<feature type="domain" description="HNH nuclease" evidence="3">
    <location>
        <begin position="357"/>
        <end position="409"/>
    </location>
</feature>
<evidence type="ECO:0000256" key="2">
    <source>
        <dbReference type="SAM" id="MobiDB-lite"/>
    </source>
</evidence>
<organism evidence="4 5">
    <name type="scientific">Microlunatus panaciterrae</name>
    <dbReference type="NCBI Taxonomy" id="400768"/>
    <lineage>
        <taxon>Bacteria</taxon>
        <taxon>Bacillati</taxon>
        <taxon>Actinomycetota</taxon>
        <taxon>Actinomycetes</taxon>
        <taxon>Propionibacteriales</taxon>
        <taxon>Propionibacteriaceae</taxon>
        <taxon>Microlunatus</taxon>
    </lineage>
</organism>
<evidence type="ECO:0000313" key="5">
    <source>
        <dbReference type="Proteomes" id="UP000704762"/>
    </source>
</evidence>
<dbReference type="Proteomes" id="UP000704762">
    <property type="component" value="Unassembled WGS sequence"/>
</dbReference>
<comment type="caution">
    <text evidence="4">The sequence shown here is derived from an EMBL/GenBank/DDBJ whole genome shotgun (WGS) entry which is preliminary data.</text>
</comment>
<gene>
    <name evidence="4" type="ORF">JOE57_001200</name>
</gene>
<comment type="similarity">
    <text evidence="1">Belongs to the Rv1128c/1148c/1588c/1702c/1945/3466 family.</text>
</comment>
<evidence type="ECO:0000259" key="3">
    <source>
        <dbReference type="SMART" id="SM00507"/>
    </source>
</evidence>
<protein>
    <recommendedName>
        <fullName evidence="3">HNH nuclease domain-containing protein</fullName>
    </recommendedName>
</protein>
<dbReference type="Pfam" id="PF02720">
    <property type="entry name" value="DUF222"/>
    <property type="match status" value="1"/>
</dbReference>
<dbReference type="EMBL" id="JAFBCF010000001">
    <property type="protein sequence ID" value="MBM7798279.1"/>
    <property type="molecule type" value="Genomic_DNA"/>
</dbReference>
<sequence>MTVLVDAPATSQPETPTTPTVPVPLLPDLTAALDTLIVTVESGALDALADDDLLAFTQQFERLRNLHARVDHRIVVACDRSELAVRHLRRTTQGLLTEVLRISPVEARRRVQAAHALAPRPSPTGETRPARYARLAAVAASGTASTETVSIAVGCLDRLEARFSANSAELGWAEDQLCAPAAAFAPTDFRQIAATLTDILFPDGLLDDETIQDSRELTLTRSADGSYRLQGRLTGVCGSLWAAALSPLSAPRAEDPGGQDRRSAAQRQHDAFHEAGLRLLRAGGLPDSGGTPCTMIVLIHLEDLLQRTGHGQTSDGQRVPVAELLKLASEAELIPVVLTRTGIPLTLGRAARSATKHQTLALIARDGGCSFPGCDHPPEWCDRHHIQAWRDNGRTDIDNLTLLCHYHHNNFEHRGWTCRLRHGLPAWIPPRWIDPHQQPLVNTRIIARHQALLAADAPP</sequence>